<evidence type="ECO:0000256" key="11">
    <source>
        <dbReference type="PIRSR" id="PIRSR006621-1"/>
    </source>
</evidence>
<dbReference type="EMBL" id="SHAH01000065">
    <property type="protein sequence ID" value="RZO75209.1"/>
    <property type="molecule type" value="Genomic_DNA"/>
</dbReference>
<evidence type="ECO:0000256" key="5">
    <source>
        <dbReference type="ARBA" id="ARBA00022694"/>
    </source>
</evidence>
<feature type="binding site" evidence="9 12">
    <location>
        <begin position="10"/>
        <end position="12"/>
    </location>
    <ligand>
        <name>FMN</name>
        <dbReference type="ChEBI" id="CHEBI:58210"/>
    </ligand>
</feature>
<comment type="catalytic activity">
    <reaction evidence="9">
        <text>5,6-dihydrouridine(20) in tRNA + NAD(+) = uridine(20) in tRNA + NADH + H(+)</text>
        <dbReference type="Rhea" id="RHEA:53340"/>
        <dbReference type="Rhea" id="RHEA-COMP:13533"/>
        <dbReference type="Rhea" id="RHEA-COMP:13534"/>
        <dbReference type="ChEBI" id="CHEBI:15378"/>
        <dbReference type="ChEBI" id="CHEBI:57540"/>
        <dbReference type="ChEBI" id="CHEBI:57945"/>
        <dbReference type="ChEBI" id="CHEBI:65315"/>
        <dbReference type="ChEBI" id="CHEBI:74443"/>
        <dbReference type="EC" id="1.3.1.91"/>
    </reaction>
</comment>
<dbReference type="HAMAP" id="MF_02041">
    <property type="entry name" value="DusA_subfam"/>
    <property type="match status" value="1"/>
</dbReference>
<gene>
    <name evidence="9 14" type="primary">dusA</name>
    <name evidence="14" type="ORF">EVA69_04615</name>
</gene>
<comment type="cofactor">
    <cofactor evidence="1 9 10 12">
        <name>FMN</name>
        <dbReference type="ChEBI" id="CHEBI:58210"/>
    </cofactor>
</comment>
<dbReference type="GO" id="GO:0050660">
    <property type="term" value="F:flavin adenine dinucleotide binding"/>
    <property type="evidence" value="ECO:0007669"/>
    <property type="project" value="InterPro"/>
</dbReference>
<dbReference type="Gene3D" id="3.20.20.70">
    <property type="entry name" value="Aldolase class I"/>
    <property type="match status" value="1"/>
</dbReference>
<dbReference type="Pfam" id="PF01207">
    <property type="entry name" value="Dus"/>
    <property type="match status" value="1"/>
</dbReference>
<feature type="site" description="Interacts with tRNA" evidence="9">
    <location>
        <position position="179"/>
    </location>
</feature>
<keyword evidence="5 9" id="KW-0819">tRNA processing</keyword>
<feature type="site" description="Interacts with tRNA" evidence="9">
    <location>
        <position position="90"/>
    </location>
</feature>
<feature type="active site" description="Proton donor" evidence="9 11">
    <location>
        <position position="93"/>
    </location>
</feature>
<evidence type="ECO:0000256" key="2">
    <source>
        <dbReference type="ARBA" id="ARBA00022555"/>
    </source>
</evidence>
<reference evidence="14 15" key="1">
    <citation type="submission" date="2019-02" db="EMBL/GenBank/DDBJ databases">
        <title>Prokaryotic population dynamics and viral predation in marine succession experiment using metagenomics: the confinement effect.</title>
        <authorList>
            <person name="Haro-Moreno J.M."/>
            <person name="Rodriguez-Valera F."/>
            <person name="Lopez-Perez M."/>
        </authorList>
    </citation>
    <scope>NUCLEOTIDE SEQUENCE [LARGE SCALE GENOMIC DNA]</scope>
    <source>
        <strain evidence="14">MED-G158</strain>
    </source>
</reference>
<dbReference type="PANTHER" id="PTHR42907">
    <property type="entry name" value="FMN-LINKED OXIDOREDUCTASES SUPERFAMILY PROTEIN"/>
    <property type="match status" value="1"/>
</dbReference>
<feature type="domain" description="DUS-like FMN-binding" evidence="13">
    <location>
        <begin position="8"/>
        <end position="307"/>
    </location>
</feature>
<dbReference type="GO" id="GO:0000049">
    <property type="term" value="F:tRNA binding"/>
    <property type="evidence" value="ECO:0007669"/>
    <property type="project" value="UniProtKB-UniRule"/>
</dbReference>
<evidence type="ECO:0000256" key="8">
    <source>
        <dbReference type="ARBA" id="ARBA00023002"/>
    </source>
</evidence>
<accession>A0A520RYB9</accession>
<evidence type="ECO:0000256" key="1">
    <source>
        <dbReference type="ARBA" id="ARBA00001917"/>
    </source>
</evidence>
<sequence length="320" mass="35609">MSDHIFCIAPMMDWTDRHDRVFLRQFSRRAFLYTEMVTSAALKYGDAQYLLQYDPAEHPVALQLGGSDPAELAEAAQLGREAGFDEINLNVGCPSDRVQSGAFGACLMAEPDLVAKCIASMMRVVDCPVTVKSRIGIDDRDSLDELLRFVETIANVGCKMFIIHARKAILQGLSPKENREIPPLHYDRVFAVKESYPELEIIINGGIGSLGQAQELLQQVDGVMLGREAYQNPYLLHQVDSLLYGEANATKSRQEYLLDYVPYIEAQLAKGTPLKHMSRHLLGLFKGQPGGKQFRRHLSENGHKPNAGLNVIMDALSFVS</sequence>
<evidence type="ECO:0000313" key="14">
    <source>
        <dbReference type="EMBL" id="RZO75209.1"/>
    </source>
</evidence>
<dbReference type="GO" id="GO:0102264">
    <property type="term" value="F:tRNA-dihydrouridine20 synthase activity"/>
    <property type="evidence" value="ECO:0007669"/>
    <property type="project" value="UniProtKB-EC"/>
</dbReference>
<comment type="function">
    <text evidence="9">Catalyzes the synthesis of 5,6-dihydrouridine (D), a modified base found in the D-loop of most tRNAs, via the reduction of the C5-C6 double bond in target uridines. Specifically modifies U20 and U20a in tRNAs.</text>
</comment>
<dbReference type="InterPro" id="IPR013785">
    <property type="entry name" value="Aldolase_TIM"/>
</dbReference>
<comment type="similarity">
    <text evidence="9">Belongs to the Dus family. DusA subfamily.</text>
</comment>
<keyword evidence="4 9" id="KW-0288">FMN</keyword>
<protein>
    <recommendedName>
        <fullName evidence="9">tRNA-dihydrouridine(20/20a) synthase</fullName>
        <ecNumber evidence="9">1.3.1.91</ecNumber>
    </recommendedName>
    <alternativeName>
        <fullName evidence="9">U20-specific dihydrouridine synthase</fullName>
        <shortName evidence="9">U20-specific Dus</shortName>
    </alternativeName>
    <alternativeName>
        <fullName evidence="9">tRNA-dihydrouridine synthase A</fullName>
    </alternativeName>
</protein>
<keyword evidence="7 9" id="KW-0694">RNA-binding</keyword>
<feature type="binding site" evidence="9 12">
    <location>
        <begin position="204"/>
        <end position="206"/>
    </location>
    <ligand>
        <name>FMN</name>
        <dbReference type="ChEBI" id="CHEBI:58210"/>
    </ligand>
</feature>
<feature type="site" description="Interacts with tRNA; defines subfamily-specific binding signature" evidence="9">
    <location>
        <position position="176"/>
    </location>
</feature>
<comment type="similarity">
    <text evidence="10">Belongs to the dus family.</text>
</comment>
<evidence type="ECO:0000256" key="4">
    <source>
        <dbReference type="ARBA" id="ARBA00022643"/>
    </source>
</evidence>
<comment type="catalytic activity">
    <reaction evidence="9">
        <text>5,6-dihydrouridine(20) in tRNA + NADP(+) = uridine(20) in tRNA + NADPH + H(+)</text>
        <dbReference type="Rhea" id="RHEA:53336"/>
        <dbReference type="Rhea" id="RHEA-COMP:13533"/>
        <dbReference type="Rhea" id="RHEA-COMP:13534"/>
        <dbReference type="ChEBI" id="CHEBI:15378"/>
        <dbReference type="ChEBI" id="CHEBI:57783"/>
        <dbReference type="ChEBI" id="CHEBI:58349"/>
        <dbReference type="ChEBI" id="CHEBI:65315"/>
        <dbReference type="ChEBI" id="CHEBI:74443"/>
        <dbReference type="EC" id="1.3.1.91"/>
    </reaction>
</comment>
<dbReference type="NCBIfam" id="NF008774">
    <property type="entry name" value="PRK11815.1"/>
    <property type="match status" value="1"/>
</dbReference>
<dbReference type="InterPro" id="IPR035587">
    <property type="entry name" value="DUS-like_FMN-bd"/>
</dbReference>
<evidence type="ECO:0000256" key="3">
    <source>
        <dbReference type="ARBA" id="ARBA00022630"/>
    </source>
</evidence>
<dbReference type="AlphaFoldDB" id="A0A520RYB9"/>
<comment type="caution">
    <text evidence="9">Lacks conserved residue(s) required for the propagation of feature annotation.</text>
</comment>
<evidence type="ECO:0000256" key="10">
    <source>
        <dbReference type="PIRNR" id="PIRNR006621"/>
    </source>
</evidence>
<organism evidence="14 15">
    <name type="scientific">OM182 bacterium</name>
    <dbReference type="NCBI Taxonomy" id="2510334"/>
    <lineage>
        <taxon>Bacteria</taxon>
        <taxon>Pseudomonadati</taxon>
        <taxon>Pseudomonadota</taxon>
        <taxon>Gammaproteobacteria</taxon>
        <taxon>OMG group</taxon>
        <taxon>OM182 clade</taxon>
    </lineage>
</organism>
<comment type="caution">
    <text evidence="14">The sequence shown here is derived from an EMBL/GenBank/DDBJ whole genome shotgun (WGS) entry which is preliminary data.</text>
</comment>
<comment type="catalytic activity">
    <reaction evidence="9">
        <text>5,6-dihydrouridine(20a) in tRNA + NAD(+) = uridine(20a) in tRNA + NADH + H(+)</text>
        <dbReference type="Rhea" id="RHEA:53348"/>
        <dbReference type="Rhea" id="RHEA-COMP:13535"/>
        <dbReference type="Rhea" id="RHEA-COMP:13536"/>
        <dbReference type="ChEBI" id="CHEBI:15378"/>
        <dbReference type="ChEBI" id="CHEBI:57540"/>
        <dbReference type="ChEBI" id="CHEBI:57945"/>
        <dbReference type="ChEBI" id="CHEBI:65315"/>
        <dbReference type="ChEBI" id="CHEBI:74443"/>
    </reaction>
</comment>
<evidence type="ECO:0000256" key="6">
    <source>
        <dbReference type="ARBA" id="ARBA00022857"/>
    </source>
</evidence>
<feature type="binding site" evidence="9 12">
    <location>
        <begin position="226"/>
        <end position="227"/>
    </location>
    <ligand>
        <name>FMN</name>
        <dbReference type="ChEBI" id="CHEBI:58210"/>
    </ligand>
</feature>
<dbReference type="InterPro" id="IPR001269">
    <property type="entry name" value="DUS_fam"/>
</dbReference>
<keyword evidence="2 9" id="KW-0820">tRNA-binding</keyword>
<dbReference type="PROSITE" id="PS01136">
    <property type="entry name" value="UPF0034"/>
    <property type="match status" value="1"/>
</dbReference>
<dbReference type="EC" id="1.3.1.91" evidence="9"/>
<dbReference type="PIRSF" id="PIRSF006621">
    <property type="entry name" value="Dus"/>
    <property type="match status" value="1"/>
</dbReference>
<keyword evidence="3 9" id="KW-0285">Flavoprotein</keyword>
<dbReference type="PANTHER" id="PTHR42907:SF1">
    <property type="entry name" value="FMN-LINKED OXIDOREDUCTASES SUPERFAMILY PROTEIN"/>
    <property type="match status" value="1"/>
</dbReference>
<dbReference type="NCBIfam" id="TIGR00742">
    <property type="entry name" value="yjbN"/>
    <property type="match status" value="1"/>
</dbReference>
<keyword evidence="6 9" id="KW-0521">NADP</keyword>
<feature type="site" description="Interacts with tRNA; defines subfamily-specific binding signature" evidence="9">
    <location>
        <position position="295"/>
    </location>
</feature>
<dbReference type="SUPFAM" id="SSF51395">
    <property type="entry name" value="FMN-linked oxidoreductases"/>
    <property type="match status" value="1"/>
</dbReference>
<dbReference type="Gene3D" id="1.20.120.1460">
    <property type="match status" value="1"/>
</dbReference>
<evidence type="ECO:0000259" key="13">
    <source>
        <dbReference type="Pfam" id="PF01207"/>
    </source>
</evidence>
<dbReference type="Proteomes" id="UP000320404">
    <property type="component" value="Unassembled WGS sequence"/>
</dbReference>
<evidence type="ECO:0000256" key="9">
    <source>
        <dbReference type="HAMAP-Rule" id="MF_02041"/>
    </source>
</evidence>
<feature type="binding site" evidence="9 12">
    <location>
        <position position="132"/>
    </location>
    <ligand>
        <name>FMN</name>
        <dbReference type="ChEBI" id="CHEBI:58210"/>
    </ligand>
</feature>
<dbReference type="InterPro" id="IPR018517">
    <property type="entry name" value="tRNA_hU_synthase_CS"/>
</dbReference>
<feature type="binding site" evidence="9 12">
    <location>
        <position position="164"/>
    </location>
    <ligand>
        <name>FMN</name>
        <dbReference type="ChEBI" id="CHEBI:58210"/>
    </ligand>
</feature>
<keyword evidence="8 9" id="KW-0560">Oxidoreductase</keyword>
<comment type="catalytic activity">
    <reaction evidence="9">
        <text>5,6-dihydrouridine(20a) in tRNA + NADP(+) = uridine(20a) in tRNA + NADPH + H(+)</text>
        <dbReference type="Rhea" id="RHEA:53344"/>
        <dbReference type="Rhea" id="RHEA-COMP:13535"/>
        <dbReference type="Rhea" id="RHEA-COMP:13536"/>
        <dbReference type="ChEBI" id="CHEBI:15378"/>
        <dbReference type="ChEBI" id="CHEBI:57783"/>
        <dbReference type="ChEBI" id="CHEBI:58349"/>
        <dbReference type="ChEBI" id="CHEBI:65315"/>
        <dbReference type="ChEBI" id="CHEBI:74443"/>
    </reaction>
</comment>
<name>A0A520RYB9_9GAMM</name>
<dbReference type="InterPro" id="IPR004653">
    <property type="entry name" value="DusA"/>
</dbReference>
<evidence type="ECO:0000256" key="7">
    <source>
        <dbReference type="ARBA" id="ARBA00022884"/>
    </source>
</evidence>
<dbReference type="GO" id="GO:0102266">
    <property type="term" value="F:tRNA-dihydrouridine20a synthase activity"/>
    <property type="evidence" value="ECO:0007669"/>
    <property type="project" value="RHEA"/>
</dbReference>
<dbReference type="CDD" id="cd02801">
    <property type="entry name" value="DUS_like_FMN"/>
    <property type="match status" value="1"/>
</dbReference>
<proteinExistence type="inferred from homology"/>
<keyword evidence="12" id="KW-0547">Nucleotide-binding</keyword>
<evidence type="ECO:0000256" key="12">
    <source>
        <dbReference type="PIRSR" id="PIRSR006621-2"/>
    </source>
</evidence>
<dbReference type="GO" id="GO:0010181">
    <property type="term" value="F:FMN binding"/>
    <property type="evidence" value="ECO:0007669"/>
    <property type="project" value="UniProtKB-UniRule"/>
</dbReference>
<feature type="binding site" evidence="9 12">
    <location>
        <position position="63"/>
    </location>
    <ligand>
        <name>FMN</name>
        <dbReference type="ChEBI" id="CHEBI:58210"/>
    </ligand>
</feature>
<evidence type="ECO:0000313" key="15">
    <source>
        <dbReference type="Proteomes" id="UP000320404"/>
    </source>
</evidence>